<feature type="transmembrane region" description="Helical" evidence="2">
    <location>
        <begin position="6"/>
        <end position="26"/>
    </location>
</feature>
<dbReference type="InterPro" id="IPR042099">
    <property type="entry name" value="ANL_N_sf"/>
</dbReference>
<dbReference type="InParanoid" id="A8Q1Q2"/>
<organism evidence="3 4">
    <name type="scientific">Malassezia globosa (strain ATCC MYA-4612 / CBS 7966)</name>
    <name type="common">Dandruff-associated fungus</name>
    <dbReference type="NCBI Taxonomy" id="425265"/>
    <lineage>
        <taxon>Eukaryota</taxon>
        <taxon>Fungi</taxon>
        <taxon>Dikarya</taxon>
        <taxon>Basidiomycota</taxon>
        <taxon>Ustilaginomycotina</taxon>
        <taxon>Malasseziomycetes</taxon>
        <taxon>Malasseziales</taxon>
        <taxon>Malasseziaceae</taxon>
        <taxon>Malassezia</taxon>
    </lineage>
</organism>
<dbReference type="InterPro" id="IPR010905">
    <property type="entry name" value="Glyco_hydro_88"/>
</dbReference>
<gene>
    <name evidence="3" type="ORF">MGL_1822</name>
</gene>
<comment type="caution">
    <text evidence="3">The sequence shown here is derived from an EMBL/GenBank/DDBJ whole genome shotgun (WGS) entry which is preliminary data.</text>
</comment>
<dbReference type="GO" id="GO:0016787">
    <property type="term" value="F:hydrolase activity"/>
    <property type="evidence" value="ECO:0007669"/>
    <property type="project" value="UniProtKB-KW"/>
</dbReference>
<dbReference type="AlphaFoldDB" id="A8Q1Q2"/>
<dbReference type="KEGG" id="mgl:MGL_1822"/>
<dbReference type="SUPFAM" id="SSF48208">
    <property type="entry name" value="Six-hairpin glycosidases"/>
    <property type="match status" value="1"/>
</dbReference>
<evidence type="ECO:0000256" key="1">
    <source>
        <dbReference type="ARBA" id="ARBA00022801"/>
    </source>
</evidence>
<dbReference type="EMBL" id="AAYY01000006">
    <property type="protein sequence ID" value="EDP43609.1"/>
    <property type="molecule type" value="Genomic_DNA"/>
</dbReference>
<accession>A8Q1Q2</accession>
<keyword evidence="2" id="KW-1133">Transmembrane helix</keyword>
<keyword evidence="2" id="KW-0812">Transmembrane</keyword>
<reference evidence="3 4" key="1">
    <citation type="journal article" date="2007" name="Proc. Natl. Acad. Sci. U.S.A.">
        <title>Dandruff-associated Malassezia genomes reveal convergent and divergent virulence traits shared with plant and human fungal pathogens.</title>
        <authorList>
            <person name="Xu J."/>
            <person name="Saunders C.W."/>
            <person name="Hu P."/>
            <person name="Grant R.A."/>
            <person name="Boekhout T."/>
            <person name="Kuramae E.E."/>
            <person name="Kronstad J.W."/>
            <person name="Deangelis Y.M."/>
            <person name="Reeder N.L."/>
            <person name="Johnstone K.R."/>
            <person name="Leland M."/>
            <person name="Fieno A.M."/>
            <person name="Begley W.M."/>
            <person name="Sun Y."/>
            <person name="Lacey M.P."/>
            <person name="Chaudhary T."/>
            <person name="Keough T."/>
            <person name="Chu L."/>
            <person name="Sears R."/>
            <person name="Yuan B."/>
            <person name="Dawson T.L.Jr."/>
        </authorList>
    </citation>
    <scope>NUCLEOTIDE SEQUENCE [LARGE SCALE GENOMIC DNA]</scope>
    <source>
        <strain evidence="4">ATCC MYA-4612 / CBS 7966</strain>
    </source>
</reference>
<keyword evidence="2" id="KW-0472">Membrane</keyword>
<dbReference type="InterPro" id="IPR008928">
    <property type="entry name" value="6-hairpin_glycosidase_sf"/>
</dbReference>
<dbReference type="Proteomes" id="UP000008837">
    <property type="component" value="Unassembled WGS sequence"/>
</dbReference>
<proteinExistence type="predicted"/>
<dbReference type="Gene3D" id="3.40.50.12780">
    <property type="entry name" value="N-terminal domain of ligase-like"/>
    <property type="match status" value="1"/>
</dbReference>
<sequence length="1092" mass="118633">MSSSTFHVDSTSVVLIGLLAVLLLYAKFHRQYNQPLLHPLILQRQSDASTVRMPKESPSYRNVNAPLGLDLAMRPHRNAPTIATMLARGVEEGTSALTRRVLDASLSNEEIRTQAALFLSGVQVMLQTDRPTIVVCGFINSSRSLTALLASALVGSQSNYGGGTQTYVVPPGEPPSSMPSDVNLSKTAVVCLDAPLLPMLTRAGLVIANENSDLHGTKCVGWDDVLGQATVDQAPPVLDTTRLSNAELDRLGTSVFASFWDARNAWVQVTETSMTSGVTAWLSQFPVDAIPQKGDVMLTDLMYARAVPAPVYVTLLLAGLYTGAGLAMEPSVDLVSTIKTLHPTLLYVGTSGAQYLEQSVWMPSVGSLLWPLMRRMNMDLIRNGIFPKDKLLDKLVCKRVRDTLGMDQVRATIVAGDGSAAEQSLVDSLRLYLGVPVMHSYVPQRMECHHQPSLVTAPVCTSNLYDLQAFAPQLVHDDSARCLPAHVGPPSVSLEIKLVDDTPAVRAHSSVIQRLREDGNHDDPIGEVYVRGYTVSQTGHDDTTISPWHATGDVALVRTNGTFVVIAPHGAKEAGVMPNTMTSTEASNLLAQRFRDNASSGMPPRRTSGARIASSAPAMLAMLLFLVGCVDARHMMIMAPLHHEPRMHMLSRRAKDDTDPKTNTTMVNLAFQGIMAMQRASWEHGVLQSAMIEYSYPQWSMFKRSDHGDLFPPAKSVPSDQVPNDLIKLAQSSVDGQDRQGRLATVITGDEDMGQGASMDSASCGEGVLLAAWVYEGFPNQAPDPHGYYGPAAAKQLRYLLKNVSRTPTGAISQRASPKQVQLWSDSAYMGPPFLAYYGWVTQNQSLVQMAFDELKLQRSALHRPQDPGRHLWRHIIEFPNHTKATRAIDARVWLTGNGWAAAGMLRVAAIISHSPWADKMQAQHDQLVQWADDIITAAYQFVDPGTGLLLNAIDDPSTFLDGSGSALLSYAVFRLASMDQGRKKHVDMAEKAYQTLSKSLNSLSQFTNGIQTVNEMQSNEAGATSTESLAFLILMAAARRDYHANNVTGSTGPLNVSDKSSSAWPSHDLPSISWFSAAILTLIGLVNALSI</sequence>
<dbReference type="Pfam" id="PF07470">
    <property type="entry name" value="Glyco_hydro_88"/>
    <property type="match status" value="1"/>
</dbReference>
<keyword evidence="4" id="KW-1185">Reference proteome</keyword>
<dbReference type="STRING" id="425265.A8Q1Q2"/>
<keyword evidence="1" id="KW-0378">Hydrolase</keyword>
<evidence type="ECO:0000313" key="3">
    <source>
        <dbReference type="EMBL" id="EDP43609.1"/>
    </source>
</evidence>
<dbReference type="PANTHER" id="PTHR41814:SF1">
    <property type="entry name" value="CELLULASE"/>
    <property type="match status" value="1"/>
</dbReference>
<dbReference type="VEuPathDB" id="FungiDB:MGL_1822"/>
<dbReference type="PANTHER" id="PTHR41814">
    <property type="entry name" value="EXPRESSED PROTEIN"/>
    <property type="match status" value="1"/>
</dbReference>
<dbReference type="GeneID" id="5855130"/>
<protein>
    <submittedName>
        <fullName evidence="3">Uncharacterized protein</fullName>
    </submittedName>
</protein>
<name>A8Q1Q2_MALGO</name>
<dbReference type="OrthoDB" id="4138492at2759"/>
<dbReference type="InterPro" id="IPR012341">
    <property type="entry name" value="6hp_glycosidase-like_sf"/>
</dbReference>
<dbReference type="OMA" id="GMITRNN"/>
<dbReference type="RefSeq" id="XP_001730823.1">
    <property type="nucleotide sequence ID" value="XM_001730771.1"/>
</dbReference>
<evidence type="ECO:0000256" key="2">
    <source>
        <dbReference type="SAM" id="Phobius"/>
    </source>
</evidence>
<dbReference type="Gene3D" id="1.50.10.10">
    <property type="match status" value="1"/>
</dbReference>
<dbReference type="GO" id="GO:0005975">
    <property type="term" value="P:carbohydrate metabolic process"/>
    <property type="evidence" value="ECO:0007669"/>
    <property type="project" value="InterPro"/>
</dbReference>
<evidence type="ECO:0000313" key="4">
    <source>
        <dbReference type="Proteomes" id="UP000008837"/>
    </source>
</evidence>